<dbReference type="AlphaFoldDB" id="A0A367JM83"/>
<sequence length="245" mass="27895">MAALGKPEYRYQDVPHFIICISSAVVSVYLSGFNVKLFSREFGGVSIVQSEIVKKHDPIFESKLPEHVVSKRLPEASLSQDGRIVIWTGQYEMEQYQFMTNPKIHAGESVILHDAHKQIPPHPSNVLKRQKSTTKKSWLNAVAEAFQKEPLTVRELDSLMGRVTSEDNYAATKKKIEAYKAKNEENKSSGPSGVFAELGNKMNERGERLNELNQKFSDMNAASGDFLKAVKDYNERQARKKWWEF</sequence>
<gene>
    <name evidence="3" type="ORF">CU098_005479</name>
</gene>
<protein>
    <recommendedName>
        <fullName evidence="2">V-SNARE coiled-coil homology domain-containing protein</fullName>
    </recommendedName>
</protein>
<dbReference type="OrthoDB" id="19944at2759"/>
<organism evidence="3 4">
    <name type="scientific">Rhizopus stolonifer</name>
    <name type="common">Rhizopus nigricans</name>
    <dbReference type="NCBI Taxonomy" id="4846"/>
    <lineage>
        <taxon>Eukaryota</taxon>
        <taxon>Fungi</taxon>
        <taxon>Fungi incertae sedis</taxon>
        <taxon>Mucoromycota</taxon>
        <taxon>Mucoromycotina</taxon>
        <taxon>Mucoromycetes</taxon>
        <taxon>Mucorales</taxon>
        <taxon>Mucorineae</taxon>
        <taxon>Rhizopodaceae</taxon>
        <taxon>Rhizopus</taxon>
    </lineage>
</organism>
<keyword evidence="1" id="KW-0175">Coiled coil</keyword>
<dbReference type="InterPro" id="IPR042855">
    <property type="entry name" value="V_SNARE_CC"/>
</dbReference>
<dbReference type="Proteomes" id="UP000253551">
    <property type="component" value="Unassembled WGS sequence"/>
</dbReference>
<comment type="caution">
    <text evidence="3">The sequence shown here is derived from an EMBL/GenBank/DDBJ whole genome shotgun (WGS) entry which is preliminary data.</text>
</comment>
<evidence type="ECO:0000313" key="3">
    <source>
        <dbReference type="EMBL" id="RCH91005.1"/>
    </source>
</evidence>
<evidence type="ECO:0000259" key="2">
    <source>
        <dbReference type="PROSITE" id="PS50892"/>
    </source>
</evidence>
<feature type="domain" description="V-SNARE coiled-coil homology" evidence="2">
    <location>
        <begin position="180"/>
        <end position="244"/>
    </location>
</feature>
<reference evidence="3 4" key="1">
    <citation type="journal article" date="2018" name="G3 (Bethesda)">
        <title>Phylogenetic and Phylogenomic Definition of Rhizopus Species.</title>
        <authorList>
            <person name="Gryganskyi A.P."/>
            <person name="Golan J."/>
            <person name="Dolatabadi S."/>
            <person name="Mondo S."/>
            <person name="Robb S."/>
            <person name="Idnurm A."/>
            <person name="Muszewska A."/>
            <person name="Steczkiewicz K."/>
            <person name="Masonjones S."/>
            <person name="Liao H.L."/>
            <person name="Gajdeczka M.T."/>
            <person name="Anike F."/>
            <person name="Vuek A."/>
            <person name="Anishchenko I.M."/>
            <person name="Voigt K."/>
            <person name="de Hoog G.S."/>
            <person name="Smith M.E."/>
            <person name="Heitman J."/>
            <person name="Vilgalys R."/>
            <person name="Stajich J.E."/>
        </authorList>
    </citation>
    <scope>NUCLEOTIDE SEQUENCE [LARGE SCALE GENOMIC DNA]</scope>
    <source>
        <strain evidence="3 4">LSU 92-RS-03</strain>
    </source>
</reference>
<keyword evidence="4" id="KW-1185">Reference proteome</keyword>
<name>A0A367JM83_RHIST</name>
<dbReference type="Gene3D" id="1.20.5.110">
    <property type="match status" value="1"/>
</dbReference>
<dbReference type="EMBL" id="PJQM01003062">
    <property type="protein sequence ID" value="RCH91005.1"/>
    <property type="molecule type" value="Genomic_DNA"/>
</dbReference>
<evidence type="ECO:0000313" key="4">
    <source>
        <dbReference type="Proteomes" id="UP000253551"/>
    </source>
</evidence>
<dbReference type="CDD" id="cd15873">
    <property type="entry name" value="R-SNARE_STXBP5_6"/>
    <property type="match status" value="1"/>
</dbReference>
<dbReference type="STRING" id="4846.A0A367JM83"/>
<proteinExistence type="predicted"/>
<accession>A0A367JM83</accession>
<evidence type="ECO:0000256" key="1">
    <source>
        <dbReference type="PROSITE-ProRule" id="PRU00290"/>
    </source>
</evidence>
<dbReference type="PROSITE" id="PS50892">
    <property type="entry name" value="V_SNARE"/>
    <property type="match status" value="1"/>
</dbReference>